<protein>
    <submittedName>
        <fullName evidence="2">Uncharacterized protein</fullName>
    </submittedName>
</protein>
<accession>A0AAF3EFM3</accession>
<name>A0AAF3EFM3_9BILA</name>
<evidence type="ECO:0000313" key="1">
    <source>
        <dbReference type="Proteomes" id="UP000887575"/>
    </source>
</evidence>
<dbReference type="WBParaSite" id="MBELARI_LOCUS1277">
    <property type="protein sequence ID" value="MBELARI_LOCUS1277"/>
    <property type="gene ID" value="MBELARI_LOCUS1277"/>
</dbReference>
<dbReference type="Proteomes" id="UP000887575">
    <property type="component" value="Unassembled WGS sequence"/>
</dbReference>
<keyword evidence="1" id="KW-1185">Reference proteome</keyword>
<proteinExistence type="predicted"/>
<evidence type="ECO:0000313" key="2">
    <source>
        <dbReference type="WBParaSite" id="MBELARI_LOCUS1277"/>
    </source>
</evidence>
<organism evidence="1 2">
    <name type="scientific">Mesorhabditis belari</name>
    <dbReference type="NCBI Taxonomy" id="2138241"/>
    <lineage>
        <taxon>Eukaryota</taxon>
        <taxon>Metazoa</taxon>
        <taxon>Ecdysozoa</taxon>
        <taxon>Nematoda</taxon>
        <taxon>Chromadorea</taxon>
        <taxon>Rhabditida</taxon>
        <taxon>Rhabditina</taxon>
        <taxon>Rhabditomorpha</taxon>
        <taxon>Rhabditoidea</taxon>
        <taxon>Rhabditidae</taxon>
        <taxon>Mesorhabditinae</taxon>
        <taxon>Mesorhabditis</taxon>
    </lineage>
</organism>
<dbReference type="AlphaFoldDB" id="A0AAF3EFM3"/>
<reference evidence="2" key="1">
    <citation type="submission" date="2024-02" db="UniProtKB">
        <authorList>
            <consortium name="WormBaseParasite"/>
        </authorList>
    </citation>
    <scope>IDENTIFICATION</scope>
</reference>
<sequence>MMVVWGFASAATLADNTRFTTLGYSFVALTQCSDGTRGSDLLEMHSVYNNCPTMMSSDGYCERSGVQLINDHKQSTAGN</sequence>